<evidence type="ECO:0000256" key="6">
    <source>
        <dbReference type="ARBA" id="ARBA00023136"/>
    </source>
</evidence>
<evidence type="ECO:0000313" key="13">
    <source>
        <dbReference type="EMBL" id="RHJ80727.1"/>
    </source>
</evidence>
<evidence type="ECO:0000259" key="10">
    <source>
        <dbReference type="Pfam" id="PF07715"/>
    </source>
</evidence>
<evidence type="ECO:0000313" key="15">
    <source>
        <dbReference type="Proteomes" id="UP000283958"/>
    </source>
</evidence>
<dbReference type="EMBL" id="JABDSI010000134">
    <property type="protein sequence ID" value="NMW41973.1"/>
    <property type="molecule type" value="Genomic_DNA"/>
</dbReference>
<dbReference type="SUPFAM" id="SSF49464">
    <property type="entry name" value="Carboxypeptidase regulatory domain-like"/>
    <property type="match status" value="1"/>
</dbReference>
<comment type="caution">
    <text evidence="12">The sequence shown here is derived from an EMBL/GenBank/DDBJ whole genome shotgun (WGS) entry which is preliminary data.</text>
</comment>
<dbReference type="Pfam" id="PF07715">
    <property type="entry name" value="Plug"/>
    <property type="match status" value="1"/>
</dbReference>
<reference evidence="11 16" key="2">
    <citation type="submission" date="2020-04" db="EMBL/GenBank/DDBJ databases">
        <title>A novel gut-associated lysogenic phage, Bacteroides phage BV01, alters the host transcriptome and bile acid metabolism in Bacteroides vulgatus.</title>
        <authorList>
            <person name="Campbell D.E."/>
            <person name="Ly L."/>
            <person name="Ridlon J.M."/>
            <person name="Hsiao A."/>
            <person name="Degnan P.H."/>
        </authorList>
    </citation>
    <scope>NUCLEOTIDE SEQUENCE [LARGE SCALE GENOMIC DNA]</scope>
    <source>
        <strain evidence="11 16">VPI-BV8526</strain>
    </source>
</reference>
<sequence length="905" mass="99893">MRNHLKHFLLLAVLTICFTATAVAQGTVKGKVVDAENNEPLIGATVSVSGTTLGTVTDIDGNFVLKLTSSKATLEFKYLGYKDKNMTISSKNNVDLGEVAMSLDSKTLGDVVITSTIAVARKTPVAVSNVMMDYIEEKMGTQEFPEILKATPGVHANKEGGGYGDSEIYMRGFDNTNTATVINGVPVNDMENGNVYQSNWQGLRDVTSVMQTQRGVGASKVSAPSIGGTINIVTKGVDAKKGGTVSYGMSSYGQQNISFSLSTGMSEKGWAVSLLGSKAWGEKAFIGSDYTSYTYFLSVAKRFNDSHQLTLTAFGSPQTHYQRKGALTIAGWEYVEKVYGVKNYRYNSTYGFDNNGQRKTSEYNEYHKPQISLNHQWNINEKSSLSTVAYVSIGRGNGYSGQGNEDYGYSYTDWRGANYGSLINTYRKPDGTFDYGAIQDLNAKSEYGSMLVMTKSKNNHNWYGLISTYTTKIGENIDFYGGVDFRYYKGTHTNEINDLYDGKYFIDSTRGKVSASNNRMASDPAWRYQKLGVGDVVYRDYDGHVLQEGAFFQAEYSKDKLTAFLSGALSNTGYWRYDRFYYDKEHAKSETINFIGFNVKGGANFNLSENHNVFANLGYISRAPKFSYGAFMTSTTSNVINKDAKNEKVFMVDLGYGFKSSWLTANVTAYYTKWMDKSMTKSGTMEDMTEYYMNMTGVNALHKGVEVDFKYKPFRWLDITGMFSLGDWKWDSNATGYAYDENGIPLTATGAPTTVGSPDHAHATINLKGVRVGGSAQTTAALGANVNLGDGFRIGADWTYYGRNYAYYSFSGSNLALGKEISILDPWKIPASSTIDMNASYKFKIAGVDAILSGNVNNLLNYQYIIKAWNPTTVASSSTPAATAENIYCYFDTGRTFSVRLKINF</sequence>
<keyword evidence="12" id="KW-0675">Receptor</keyword>
<dbReference type="InterPro" id="IPR039426">
    <property type="entry name" value="TonB-dep_rcpt-like"/>
</dbReference>
<feature type="chain" id="PRO_5033795293" evidence="9">
    <location>
        <begin position="25"/>
        <end position="905"/>
    </location>
</feature>
<dbReference type="Gene3D" id="2.170.130.10">
    <property type="entry name" value="TonB-dependent receptor, plug domain"/>
    <property type="match status" value="1"/>
</dbReference>
<dbReference type="Proteomes" id="UP000283958">
    <property type="component" value="Unassembled WGS sequence"/>
</dbReference>
<keyword evidence="7 8" id="KW-0998">Cell outer membrane</keyword>
<dbReference type="SUPFAM" id="SSF56935">
    <property type="entry name" value="Porins"/>
    <property type="match status" value="1"/>
</dbReference>
<accession>A0A3E4VY81</accession>
<protein>
    <submittedName>
        <fullName evidence="11 12">TonB-dependent receptor</fullName>
    </submittedName>
</protein>
<evidence type="ECO:0000256" key="1">
    <source>
        <dbReference type="ARBA" id="ARBA00004571"/>
    </source>
</evidence>
<evidence type="ECO:0000256" key="5">
    <source>
        <dbReference type="ARBA" id="ARBA00022729"/>
    </source>
</evidence>
<dbReference type="PANTHER" id="PTHR30069:SF29">
    <property type="entry name" value="HEMOGLOBIN AND HEMOGLOBIN-HAPTOGLOBIN-BINDING PROTEIN 1-RELATED"/>
    <property type="match status" value="1"/>
</dbReference>
<dbReference type="InterPro" id="IPR036942">
    <property type="entry name" value="Beta-barrel_TonB_sf"/>
</dbReference>
<evidence type="ECO:0000256" key="8">
    <source>
        <dbReference type="PROSITE-ProRule" id="PRU01360"/>
    </source>
</evidence>
<dbReference type="AlphaFoldDB" id="A0A3E4VY81"/>
<evidence type="ECO:0000256" key="7">
    <source>
        <dbReference type="ARBA" id="ARBA00023237"/>
    </source>
</evidence>
<dbReference type="InterPro" id="IPR037066">
    <property type="entry name" value="Plug_dom_sf"/>
</dbReference>
<evidence type="ECO:0000313" key="11">
    <source>
        <dbReference type="EMBL" id="NMW41973.1"/>
    </source>
</evidence>
<comment type="similarity">
    <text evidence="8">Belongs to the TonB-dependent receptor family.</text>
</comment>
<feature type="signal peptide" evidence="9">
    <location>
        <begin position="1"/>
        <end position="24"/>
    </location>
</feature>
<organism evidence="12 14">
    <name type="scientific">Phocaeicola vulgatus</name>
    <name type="common">Bacteroides vulgatus</name>
    <dbReference type="NCBI Taxonomy" id="821"/>
    <lineage>
        <taxon>Bacteria</taxon>
        <taxon>Pseudomonadati</taxon>
        <taxon>Bacteroidota</taxon>
        <taxon>Bacteroidia</taxon>
        <taxon>Bacteroidales</taxon>
        <taxon>Bacteroidaceae</taxon>
        <taxon>Phocaeicola</taxon>
    </lineage>
</organism>
<dbReference type="FunFam" id="2.60.40.1120:FF:000003">
    <property type="entry name" value="Outer membrane protein Omp121"/>
    <property type="match status" value="1"/>
</dbReference>
<dbReference type="PROSITE" id="PS52016">
    <property type="entry name" value="TONB_DEPENDENT_REC_3"/>
    <property type="match status" value="1"/>
</dbReference>
<evidence type="ECO:0000313" key="14">
    <source>
        <dbReference type="Proteomes" id="UP000261003"/>
    </source>
</evidence>
<keyword evidence="5 9" id="KW-0732">Signal</keyword>
<dbReference type="GO" id="GO:0009279">
    <property type="term" value="C:cell outer membrane"/>
    <property type="evidence" value="ECO:0007669"/>
    <property type="project" value="UniProtKB-SubCell"/>
</dbReference>
<keyword evidence="3 8" id="KW-1134">Transmembrane beta strand</keyword>
<dbReference type="GO" id="GO:0015344">
    <property type="term" value="F:siderophore uptake transmembrane transporter activity"/>
    <property type="evidence" value="ECO:0007669"/>
    <property type="project" value="TreeGrafter"/>
</dbReference>
<evidence type="ECO:0000256" key="4">
    <source>
        <dbReference type="ARBA" id="ARBA00022692"/>
    </source>
</evidence>
<evidence type="ECO:0000313" key="16">
    <source>
        <dbReference type="Proteomes" id="UP000583639"/>
    </source>
</evidence>
<name>A0A3E4VY81_PHOVU</name>
<evidence type="ECO:0000256" key="3">
    <source>
        <dbReference type="ARBA" id="ARBA00022452"/>
    </source>
</evidence>
<dbReference type="EMBL" id="QRMN01000002">
    <property type="protein sequence ID" value="RHJ80727.1"/>
    <property type="molecule type" value="Genomic_DNA"/>
</dbReference>
<reference evidence="14 15" key="1">
    <citation type="submission" date="2018-08" db="EMBL/GenBank/DDBJ databases">
        <title>A genome reference for cultivated species of the human gut microbiota.</title>
        <authorList>
            <person name="Zou Y."/>
            <person name="Xue W."/>
            <person name="Luo G."/>
        </authorList>
    </citation>
    <scope>NUCLEOTIDE SEQUENCE [LARGE SCALE GENOMIC DNA]</scope>
    <source>
        <strain evidence="13 15">AM09-18</strain>
        <strain evidence="12 14">OM08-13BH</strain>
    </source>
</reference>
<feature type="domain" description="TonB-dependent receptor plug" evidence="10">
    <location>
        <begin position="121"/>
        <end position="228"/>
    </location>
</feature>
<dbReference type="PANTHER" id="PTHR30069">
    <property type="entry name" value="TONB-DEPENDENT OUTER MEMBRANE RECEPTOR"/>
    <property type="match status" value="1"/>
</dbReference>
<dbReference type="Pfam" id="PF13715">
    <property type="entry name" value="CarbopepD_reg_2"/>
    <property type="match status" value="1"/>
</dbReference>
<dbReference type="Gene3D" id="2.60.40.1120">
    <property type="entry name" value="Carboxypeptidase-like, regulatory domain"/>
    <property type="match status" value="1"/>
</dbReference>
<dbReference type="Proteomes" id="UP000583639">
    <property type="component" value="Unassembled WGS sequence"/>
</dbReference>
<proteinExistence type="inferred from homology"/>
<keyword evidence="2 8" id="KW-0813">Transport</keyword>
<dbReference type="EMBL" id="QSTG01000109">
    <property type="protein sequence ID" value="RGM34906.1"/>
    <property type="molecule type" value="Genomic_DNA"/>
</dbReference>
<dbReference type="Proteomes" id="UP000261003">
    <property type="component" value="Unassembled WGS sequence"/>
</dbReference>
<gene>
    <name evidence="13" type="ORF">DW105_01205</name>
    <name evidence="12" type="ORF">DXC16_24665</name>
    <name evidence="11" type="ORF">HKQ55_18065</name>
</gene>
<dbReference type="InterPro" id="IPR008969">
    <property type="entry name" value="CarboxyPept-like_regulatory"/>
</dbReference>
<comment type="subcellular location">
    <subcellularLocation>
        <location evidence="1 8">Cell outer membrane</location>
        <topology evidence="1 8">Multi-pass membrane protein</topology>
    </subcellularLocation>
</comment>
<dbReference type="RefSeq" id="WP_117720665.1">
    <property type="nucleotide sequence ID" value="NZ_CP181425.1"/>
</dbReference>
<dbReference type="InterPro" id="IPR012910">
    <property type="entry name" value="Plug_dom"/>
</dbReference>
<evidence type="ECO:0000256" key="9">
    <source>
        <dbReference type="SAM" id="SignalP"/>
    </source>
</evidence>
<keyword evidence="4 8" id="KW-0812">Transmembrane</keyword>
<keyword evidence="6 8" id="KW-0472">Membrane</keyword>
<dbReference type="GO" id="GO:0044718">
    <property type="term" value="P:siderophore transmembrane transport"/>
    <property type="evidence" value="ECO:0007669"/>
    <property type="project" value="TreeGrafter"/>
</dbReference>
<evidence type="ECO:0000313" key="12">
    <source>
        <dbReference type="EMBL" id="RGM34906.1"/>
    </source>
</evidence>
<dbReference type="Gene3D" id="2.40.170.20">
    <property type="entry name" value="TonB-dependent receptor, beta-barrel domain"/>
    <property type="match status" value="1"/>
</dbReference>
<evidence type="ECO:0000256" key="2">
    <source>
        <dbReference type="ARBA" id="ARBA00022448"/>
    </source>
</evidence>